<feature type="compositionally biased region" description="Basic residues" evidence="1">
    <location>
        <begin position="459"/>
        <end position="483"/>
    </location>
</feature>
<feature type="region of interest" description="Disordered" evidence="1">
    <location>
        <begin position="226"/>
        <end position="259"/>
    </location>
</feature>
<feature type="region of interest" description="Disordered" evidence="1">
    <location>
        <begin position="90"/>
        <end position="143"/>
    </location>
</feature>
<organism evidence="2 3">
    <name type="scientific">Clavibacter michiganensis subsp. michiganensis (strain NCPPB 382)</name>
    <dbReference type="NCBI Taxonomy" id="443906"/>
    <lineage>
        <taxon>Bacteria</taxon>
        <taxon>Bacillati</taxon>
        <taxon>Actinomycetota</taxon>
        <taxon>Actinomycetes</taxon>
        <taxon>Micrococcales</taxon>
        <taxon>Microbacteriaceae</taxon>
        <taxon>Clavibacter</taxon>
    </lineage>
</organism>
<keyword evidence="2" id="KW-0614">Plasmid</keyword>
<proteinExistence type="predicted"/>
<reference evidence="2 3" key="1">
    <citation type="journal article" date="2008" name="J. Bacteriol.">
        <title>The genome sequence of the tomato-pathogenic actinomycete Clavibacter michiganensis subsp. michiganensis NCPPB382 reveals a large island involved in pathogenicity.</title>
        <authorList>
            <person name="Gartemann K.H."/>
            <person name="Abt B."/>
            <person name="Bekel T."/>
            <person name="Burger A."/>
            <person name="Engemann J."/>
            <person name="Flugel M."/>
            <person name="Gaigalat L."/>
            <person name="Goesmann A."/>
            <person name="Grafen I."/>
            <person name="Kalinowski J."/>
            <person name="Kaup O."/>
            <person name="Kirchner O."/>
            <person name="Krause L."/>
            <person name="Linke B."/>
            <person name="McHardy A."/>
            <person name="Meyer F."/>
            <person name="Pohle S."/>
            <person name="Ruckert C."/>
            <person name="Schneiker S."/>
            <person name="Zellermann E.M."/>
            <person name="Puhler A."/>
            <person name="Eichenlaub R."/>
            <person name="Kaiser O."/>
            <person name="Bartels D."/>
        </authorList>
    </citation>
    <scope>NUCLEOTIDE SEQUENCE [LARGE SCALE GENOMIC DNA]</scope>
    <source>
        <strain evidence="2 3">NCPPB 382</strain>
        <plasmid evidence="2">pCM2</plasmid>
    </source>
</reference>
<feature type="compositionally biased region" description="Basic and acidic residues" evidence="1">
    <location>
        <begin position="238"/>
        <end position="259"/>
    </location>
</feature>
<geneLocation type="plasmid" evidence="2 3">
    <name>pCM2</name>
</geneLocation>
<feature type="compositionally biased region" description="Basic and acidic residues" evidence="1">
    <location>
        <begin position="115"/>
        <end position="133"/>
    </location>
</feature>
<feature type="compositionally biased region" description="Basic residues" evidence="1">
    <location>
        <begin position="90"/>
        <end position="114"/>
    </location>
</feature>
<dbReference type="EMBL" id="AM711866">
    <property type="protein sequence ID" value="CAM98500.1"/>
    <property type="molecule type" value="Genomic_DNA"/>
</dbReference>
<dbReference type="Proteomes" id="UP000001564">
    <property type="component" value="Plasmid pCM2"/>
</dbReference>
<feature type="region of interest" description="Disordered" evidence="1">
    <location>
        <begin position="453"/>
        <end position="483"/>
    </location>
</feature>
<evidence type="ECO:0000313" key="3">
    <source>
        <dbReference type="Proteomes" id="UP000001564"/>
    </source>
</evidence>
<accession>A5CLN0</accession>
<dbReference type="AlphaFoldDB" id="A5CLN0"/>
<evidence type="ECO:0000313" key="2">
    <source>
        <dbReference type="EMBL" id="CAM98500.1"/>
    </source>
</evidence>
<sequence length="483" mass="54142">MQGHRDRPAHGSVELPRRIRRRLLIAYRTPYVTHVLTGDVRRCRRRVEGAGVLGEVRVKRPLPRPGVDVGAAKRGRGRERLRAVSGLIRARRRRGSRGIGHRSGRGGGLRRRHAARCEHQAHDHREHDEHAEGRQGGLPGHERALPVSVDDGGRDAHPRQARCRRHPLRHDLHSPGRGPVARDLDELRRRLLEEPRDGRAVHLVGHVRHVGDDDDRRLGEARIPVLAQPADGPGSPIGRRDRPVRHDHDVGDAAEDPGHRRVGDARAAVGEHHAVVARHERLNPGVVLGVERVGHLGVLLPRDDMQPVRVVHVPPELGERSDRLCLPDDVGHGRGRRHVVGRLPDHALGEIPGVRVHVHRARRVAAVLGKHHPDATGRRRLPDAALQGEDRRGVAAGQLPADPRRKLIGLPLERGLAEVHHSPGRGVHGCAQPGPRPRFRRLHEAHIRPTWQRIDSHRCGSRRRPRHSGGRHRRRRRALGRRR</sequence>
<gene>
    <name evidence="2" type="ordered locus">pCM2_0018</name>
</gene>
<dbReference type="KEGG" id="cmi:pCM2_0018"/>
<keyword evidence="3" id="KW-1185">Reference proteome</keyword>
<name>A5CLN0_CLAM3</name>
<feature type="region of interest" description="Disordered" evidence="1">
    <location>
        <begin position="371"/>
        <end position="391"/>
    </location>
</feature>
<evidence type="ECO:0000256" key="1">
    <source>
        <dbReference type="SAM" id="MobiDB-lite"/>
    </source>
</evidence>
<protein>
    <submittedName>
        <fullName evidence="2">Uncharacterized protein</fullName>
    </submittedName>
</protein>
<dbReference type="HOGENOM" id="CLU_564635_0_0_11"/>